<dbReference type="AlphaFoldDB" id="A0A1A6FUI8"/>
<sequence length="92" mass="10737">MQSLSWLLSKETDCHEYHSLNLKVKNVLKNKLILKEHIHKLKSDKATKKFLADEAEAHRLKAKEACKLCEEHLPSKKEEVIKTVSKEEETKK</sequence>
<evidence type="ECO:0000313" key="1">
    <source>
        <dbReference type="EMBL" id="OBS57234.1"/>
    </source>
</evidence>
<dbReference type="GO" id="GO:0003735">
    <property type="term" value="F:structural constituent of ribosome"/>
    <property type="evidence" value="ECO:0007669"/>
    <property type="project" value="InterPro"/>
</dbReference>
<dbReference type="GO" id="GO:0022625">
    <property type="term" value="C:cytosolic large ribosomal subunit"/>
    <property type="evidence" value="ECO:0007669"/>
    <property type="project" value="InterPro"/>
</dbReference>
<dbReference type="Gene3D" id="1.10.1200.240">
    <property type="match status" value="1"/>
</dbReference>
<dbReference type="GO" id="GO:0003723">
    <property type="term" value="F:RNA binding"/>
    <property type="evidence" value="ECO:0007669"/>
    <property type="project" value="InterPro"/>
</dbReference>
<accession>A0A1A6FUI8</accession>
<organism evidence="1 2">
    <name type="scientific">Neotoma lepida</name>
    <name type="common">Desert woodrat</name>
    <dbReference type="NCBI Taxonomy" id="56216"/>
    <lineage>
        <taxon>Eukaryota</taxon>
        <taxon>Metazoa</taxon>
        <taxon>Chordata</taxon>
        <taxon>Craniata</taxon>
        <taxon>Vertebrata</taxon>
        <taxon>Euteleostomi</taxon>
        <taxon>Mammalia</taxon>
        <taxon>Eutheria</taxon>
        <taxon>Euarchontoglires</taxon>
        <taxon>Glires</taxon>
        <taxon>Rodentia</taxon>
        <taxon>Myomorpha</taxon>
        <taxon>Muroidea</taxon>
        <taxon>Cricetidae</taxon>
        <taxon>Neotominae</taxon>
        <taxon>Neotoma</taxon>
    </lineage>
</organism>
<reference evidence="1 2" key="1">
    <citation type="submission" date="2016-06" db="EMBL/GenBank/DDBJ databases">
        <title>The Draft Genome Sequence and Annotation of the Desert Woodrat Neotoma lepida.</title>
        <authorList>
            <person name="Campbell M."/>
            <person name="Oakeson K.F."/>
            <person name="Yandell M."/>
            <person name="Halpert J.R."/>
            <person name="Dearing D."/>
        </authorList>
    </citation>
    <scope>NUCLEOTIDE SEQUENCE [LARGE SCALE GENOMIC DNA]</scope>
    <source>
        <strain evidence="1">417</strain>
        <tissue evidence="1">Liver</tissue>
    </source>
</reference>
<comment type="caution">
    <text evidence="1">The sequence shown here is derived from an EMBL/GenBank/DDBJ whole genome shotgun (WGS) entry which is preliminary data.</text>
</comment>
<dbReference type="InterPro" id="IPR039547">
    <property type="entry name" value="Ribosomal_eL19"/>
</dbReference>
<name>A0A1A6FUI8_NEOLE</name>
<protein>
    <recommendedName>
        <fullName evidence="3">60S ribosomal protein L19</fullName>
    </recommendedName>
</protein>
<evidence type="ECO:0000313" key="2">
    <source>
        <dbReference type="Proteomes" id="UP000092124"/>
    </source>
</evidence>
<dbReference type="STRING" id="56216.A0A1A6FUI8"/>
<keyword evidence="2" id="KW-1185">Reference proteome</keyword>
<gene>
    <name evidence="1" type="ORF">A6R68_11641</name>
</gene>
<dbReference type="EMBL" id="LZPO01117277">
    <property type="protein sequence ID" value="OBS57234.1"/>
    <property type="molecule type" value="Genomic_DNA"/>
</dbReference>
<proteinExistence type="predicted"/>
<evidence type="ECO:0008006" key="3">
    <source>
        <dbReference type="Google" id="ProtNLM"/>
    </source>
</evidence>
<dbReference type="Proteomes" id="UP000092124">
    <property type="component" value="Unassembled WGS sequence"/>
</dbReference>
<dbReference type="PANTHER" id="PTHR10722">
    <property type="entry name" value="60S RIBOSOMAL PROTEIN L19"/>
    <property type="match status" value="1"/>
</dbReference>